<evidence type="ECO:0000313" key="6">
    <source>
        <dbReference type="Proteomes" id="UP000007800"/>
    </source>
</evidence>
<name>C5KEQ1_PERM5</name>
<accession>C5KEQ1</accession>
<organism evidence="6">
    <name type="scientific">Perkinsus marinus (strain ATCC 50983 / TXsc)</name>
    <dbReference type="NCBI Taxonomy" id="423536"/>
    <lineage>
        <taxon>Eukaryota</taxon>
        <taxon>Sar</taxon>
        <taxon>Alveolata</taxon>
        <taxon>Perkinsozoa</taxon>
        <taxon>Perkinsea</taxon>
        <taxon>Perkinsida</taxon>
        <taxon>Perkinsidae</taxon>
        <taxon>Perkinsus</taxon>
    </lineage>
</organism>
<comment type="catalytic activity">
    <reaction evidence="1">
        <text>a 1,2-diacyl-sn-glycero-3-phosphocholine + H2O = a 1,2-diacyl-sn-glycero-3-phosphate + choline + H(+)</text>
        <dbReference type="Rhea" id="RHEA:14445"/>
        <dbReference type="ChEBI" id="CHEBI:15354"/>
        <dbReference type="ChEBI" id="CHEBI:15377"/>
        <dbReference type="ChEBI" id="CHEBI:15378"/>
        <dbReference type="ChEBI" id="CHEBI:57643"/>
        <dbReference type="ChEBI" id="CHEBI:58608"/>
        <dbReference type="EC" id="3.1.4.4"/>
    </reaction>
</comment>
<sequence length="333" mass="36537">MQGEMDVGREFDPGMVLGLSGKSKEPAVDIVVDSAAGGWKPTLEGVKEEEEEEEADSAYSDLNEFSLTIPPSVVVDDDHMSFHNSDAEVGNNNAAAVKAASSSPSARKWTRRRQGSVMPDDGPRRQTELCRSIANWLAAAANNRKLRRSDISNNDDAGDDSSLDSDEEGSPSRRKQAKKNSDSPQPGPSLYGRGRSISVGGSPVAANNKLLRTEANAALTMPTPRDENDDDEHLGRQRKKSGLHRQDSLLGSSSQRAYVNTITEAQRYIYIENQFFITTTDAKDPSCAQYGYPVTNEIGRALADRVHRAIIENDTKFRVYVVSIWEFLTLRSA</sequence>
<protein>
    <submittedName>
        <fullName evidence="5">Phopholipase d, putative</fullName>
    </submittedName>
</protein>
<dbReference type="AlphaFoldDB" id="C5KEQ1"/>
<dbReference type="SUPFAM" id="SSF56024">
    <property type="entry name" value="Phospholipase D/nuclease"/>
    <property type="match status" value="1"/>
</dbReference>
<feature type="region of interest" description="Disordered" evidence="4">
    <location>
        <begin position="78"/>
        <end position="125"/>
    </location>
</feature>
<evidence type="ECO:0000256" key="3">
    <source>
        <dbReference type="ARBA" id="ARBA00023098"/>
    </source>
</evidence>
<dbReference type="GO" id="GO:0009395">
    <property type="term" value="P:phospholipid catabolic process"/>
    <property type="evidence" value="ECO:0007669"/>
    <property type="project" value="TreeGrafter"/>
</dbReference>
<evidence type="ECO:0000256" key="4">
    <source>
        <dbReference type="SAM" id="MobiDB-lite"/>
    </source>
</evidence>
<feature type="compositionally biased region" description="Low complexity" evidence="4">
    <location>
        <begin position="94"/>
        <end position="106"/>
    </location>
</feature>
<dbReference type="GeneID" id="9053129"/>
<feature type="compositionally biased region" description="Acidic residues" evidence="4">
    <location>
        <begin position="156"/>
        <end position="169"/>
    </location>
</feature>
<feature type="region of interest" description="Disordered" evidence="4">
    <location>
        <begin position="216"/>
        <end position="249"/>
    </location>
</feature>
<dbReference type="GO" id="GO:0004630">
    <property type="term" value="F:phospholipase D activity"/>
    <property type="evidence" value="ECO:0007669"/>
    <property type="project" value="UniProtKB-EC"/>
</dbReference>
<evidence type="ECO:0000256" key="2">
    <source>
        <dbReference type="ARBA" id="ARBA00022737"/>
    </source>
</evidence>
<dbReference type="InParanoid" id="C5KEQ1"/>
<dbReference type="Proteomes" id="UP000007800">
    <property type="component" value="Unassembled WGS sequence"/>
</dbReference>
<keyword evidence="2" id="KW-0677">Repeat</keyword>
<dbReference type="InterPro" id="IPR015679">
    <property type="entry name" value="PLipase_D_fam"/>
</dbReference>
<gene>
    <name evidence="5" type="ORF">Pmar_PMAR013958</name>
</gene>
<dbReference type="EMBL" id="GG672414">
    <property type="protein sequence ID" value="EER17039.1"/>
    <property type="molecule type" value="Genomic_DNA"/>
</dbReference>
<dbReference type="Gene3D" id="3.30.870.10">
    <property type="entry name" value="Endonuclease Chain A"/>
    <property type="match status" value="1"/>
</dbReference>
<proteinExistence type="predicted"/>
<evidence type="ECO:0000256" key="1">
    <source>
        <dbReference type="ARBA" id="ARBA00000798"/>
    </source>
</evidence>
<dbReference type="RefSeq" id="XP_002785243.1">
    <property type="nucleotide sequence ID" value="XM_002785197.1"/>
</dbReference>
<dbReference type="OrthoDB" id="14911at2759"/>
<evidence type="ECO:0000313" key="5">
    <source>
        <dbReference type="EMBL" id="EER17039.1"/>
    </source>
</evidence>
<keyword evidence="3" id="KW-0443">Lipid metabolism</keyword>
<dbReference type="PANTHER" id="PTHR18896:SF76">
    <property type="entry name" value="PHOSPHOLIPASE"/>
    <property type="match status" value="1"/>
</dbReference>
<dbReference type="PANTHER" id="PTHR18896">
    <property type="entry name" value="PHOSPHOLIPASE D"/>
    <property type="match status" value="1"/>
</dbReference>
<feature type="region of interest" description="Disordered" evidence="4">
    <location>
        <begin position="149"/>
        <end position="203"/>
    </location>
</feature>
<reference evidence="5 6" key="1">
    <citation type="submission" date="2008-07" db="EMBL/GenBank/DDBJ databases">
        <authorList>
            <person name="El-Sayed N."/>
            <person name="Caler E."/>
            <person name="Inman J."/>
            <person name="Amedeo P."/>
            <person name="Hass B."/>
            <person name="Wortman J."/>
        </authorList>
    </citation>
    <scope>NUCLEOTIDE SEQUENCE [LARGE SCALE GENOMIC DNA]</scope>
    <source>
        <strain evidence="6">ATCC 50983 / TXsc</strain>
    </source>
</reference>
<keyword evidence="6" id="KW-1185">Reference proteome</keyword>